<dbReference type="CDD" id="cd11386">
    <property type="entry name" value="MCP_signal"/>
    <property type="match status" value="1"/>
</dbReference>
<evidence type="ECO:0000256" key="5">
    <source>
        <dbReference type="ARBA" id="ARBA00022989"/>
    </source>
</evidence>
<dbReference type="CDD" id="cd12913">
    <property type="entry name" value="PDC1_MCP_like"/>
    <property type="match status" value="1"/>
</dbReference>
<gene>
    <name evidence="13" type="ORF">DBZ36_03855</name>
</gene>
<dbReference type="GO" id="GO:0006935">
    <property type="term" value="P:chemotaxis"/>
    <property type="evidence" value="ECO:0007669"/>
    <property type="project" value="UniProtKB-KW"/>
</dbReference>
<dbReference type="OrthoDB" id="2489132at2"/>
<evidence type="ECO:0000256" key="3">
    <source>
        <dbReference type="ARBA" id="ARBA00022500"/>
    </source>
</evidence>
<dbReference type="CDD" id="cd12912">
    <property type="entry name" value="PDC2_MCP_like"/>
    <property type="match status" value="1"/>
</dbReference>
<dbReference type="Pfam" id="PF00672">
    <property type="entry name" value="HAMP"/>
    <property type="match status" value="1"/>
</dbReference>
<organism evidence="13 14">
    <name type="scientific">Alginatibacterium sediminis</name>
    <dbReference type="NCBI Taxonomy" id="2164068"/>
    <lineage>
        <taxon>Bacteria</taxon>
        <taxon>Pseudomonadati</taxon>
        <taxon>Pseudomonadota</taxon>
        <taxon>Gammaproteobacteria</taxon>
        <taxon>Alteromonadales</taxon>
        <taxon>Alteromonadaceae</taxon>
        <taxon>Alginatibacterium</taxon>
    </lineage>
</organism>
<sequence length="619" mass="66863">MGKLSLKYKVISFTLVMLILFSGLQTWIQSSAVKNQTLLTLEQNSSSAAKSTSSLLGAWLANKFAGVKGLSVLSDEPAMRATLQQTAKTNAFDLVYFGSEQGKMLLSDASIELPGDYDPRGRPWYTGAIANGQYVSDPYEDASSGEQVISVAAKVNGGVIGGDLSLSDVIAAIEDLSTENSYAMIVDSDLNVLVHPDRQYVLKIFSELDPSVKSFNPSVDGKELFSAKLDGKDVLLKSSQIELTDWSLVQVYDEDLVLKSVDTLVVRSFMLAIVMLAVFGISLLIVIGVLIKPLEALHRAMKELNSGTGDLTARVPIVSKDEIGQLAEEINLFFGNIHSLVSNVVEDSVQISSAATVSRVSSEEAQSQIRRQQEEVTQVAAAINEMGATAAEVASNAELTANSARESTESCEAGKQVILRNQQQIDSLAGQLDSAVSTVTELEQNTQDINEILSTIQGIAEQTNLLALNAAIEAARAGDQGRGFAVVADEVRNLSQRTHSSTEEIRSMIERLQSNTKITVKSMEDSQKLASESVEEANRATQTLEEITSSIAQISDMAIQISSAAEEQRAVTEEIGRNTQGIQDATDHLTEQSESNLGQVKRLDEISERLSEQVSNFKI</sequence>
<dbReference type="PANTHER" id="PTHR32089:SF117">
    <property type="entry name" value="METHYL ACCEPTING SENSORY TRANSDUCER WITH CACHE_1 SMALL MOLECULE BINDING DOMAIN"/>
    <property type="match status" value="1"/>
</dbReference>
<feature type="transmembrane region" description="Helical" evidence="10">
    <location>
        <begin position="269"/>
        <end position="291"/>
    </location>
</feature>
<keyword evidence="7 9" id="KW-0807">Transducer</keyword>
<dbReference type="PROSITE" id="PS50111">
    <property type="entry name" value="CHEMOTAXIS_TRANSDUC_2"/>
    <property type="match status" value="1"/>
</dbReference>
<dbReference type="Pfam" id="PF02743">
    <property type="entry name" value="dCache_1"/>
    <property type="match status" value="1"/>
</dbReference>
<dbReference type="Proteomes" id="UP000286482">
    <property type="component" value="Unassembled WGS sequence"/>
</dbReference>
<evidence type="ECO:0000313" key="13">
    <source>
        <dbReference type="EMBL" id="RKF19611.1"/>
    </source>
</evidence>
<evidence type="ECO:0000259" key="12">
    <source>
        <dbReference type="PROSITE" id="PS50885"/>
    </source>
</evidence>
<dbReference type="PROSITE" id="PS50885">
    <property type="entry name" value="HAMP"/>
    <property type="match status" value="1"/>
</dbReference>
<accession>A0A420EFX3</accession>
<evidence type="ECO:0000256" key="1">
    <source>
        <dbReference type="ARBA" id="ARBA00004651"/>
    </source>
</evidence>
<keyword evidence="2" id="KW-1003">Cell membrane</keyword>
<proteinExistence type="inferred from homology"/>
<dbReference type="InterPro" id="IPR033479">
    <property type="entry name" value="dCache_1"/>
</dbReference>
<evidence type="ECO:0000256" key="10">
    <source>
        <dbReference type="SAM" id="Phobius"/>
    </source>
</evidence>
<evidence type="ECO:0000256" key="2">
    <source>
        <dbReference type="ARBA" id="ARBA00022475"/>
    </source>
</evidence>
<evidence type="ECO:0000256" key="6">
    <source>
        <dbReference type="ARBA" id="ARBA00023136"/>
    </source>
</evidence>
<dbReference type="SMART" id="SM00283">
    <property type="entry name" value="MA"/>
    <property type="match status" value="1"/>
</dbReference>
<dbReference type="SMART" id="SM00304">
    <property type="entry name" value="HAMP"/>
    <property type="match status" value="1"/>
</dbReference>
<dbReference type="AlphaFoldDB" id="A0A420EFX3"/>
<name>A0A420EFX3_9ALTE</name>
<dbReference type="EMBL" id="RAQO01000004">
    <property type="protein sequence ID" value="RKF19611.1"/>
    <property type="molecule type" value="Genomic_DNA"/>
</dbReference>
<keyword evidence="3" id="KW-0145">Chemotaxis</keyword>
<dbReference type="GO" id="GO:0007165">
    <property type="term" value="P:signal transduction"/>
    <property type="evidence" value="ECO:0007669"/>
    <property type="project" value="UniProtKB-KW"/>
</dbReference>
<dbReference type="InterPro" id="IPR004089">
    <property type="entry name" value="MCPsignal_dom"/>
</dbReference>
<dbReference type="RefSeq" id="WP_120353616.1">
    <property type="nucleotide sequence ID" value="NZ_RAQO01000004.1"/>
</dbReference>
<evidence type="ECO:0000259" key="11">
    <source>
        <dbReference type="PROSITE" id="PS50111"/>
    </source>
</evidence>
<dbReference type="GO" id="GO:0005886">
    <property type="term" value="C:plasma membrane"/>
    <property type="evidence" value="ECO:0007669"/>
    <property type="project" value="UniProtKB-SubCell"/>
</dbReference>
<comment type="caution">
    <text evidence="13">The sequence shown here is derived from an EMBL/GenBank/DDBJ whole genome shotgun (WGS) entry which is preliminary data.</text>
</comment>
<dbReference type="Pfam" id="PF00015">
    <property type="entry name" value="MCPsignal"/>
    <property type="match status" value="1"/>
</dbReference>
<evidence type="ECO:0000256" key="4">
    <source>
        <dbReference type="ARBA" id="ARBA00022692"/>
    </source>
</evidence>
<dbReference type="Gene3D" id="1.10.287.950">
    <property type="entry name" value="Methyl-accepting chemotaxis protein"/>
    <property type="match status" value="1"/>
</dbReference>
<comment type="similarity">
    <text evidence="8">Belongs to the methyl-accepting chemotaxis (MCP) protein family.</text>
</comment>
<feature type="domain" description="Methyl-accepting transducer" evidence="11">
    <location>
        <begin position="347"/>
        <end position="583"/>
    </location>
</feature>
<dbReference type="CDD" id="cd06225">
    <property type="entry name" value="HAMP"/>
    <property type="match status" value="1"/>
</dbReference>
<dbReference type="Gene3D" id="3.30.450.20">
    <property type="entry name" value="PAS domain"/>
    <property type="match status" value="2"/>
</dbReference>
<evidence type="ECO:0000256" key="7">
    <source>
        <dbReference type="ARBA" id="ARBA00023224"/>
    </source>
</evidence>
<keyword evidence="6 10" id="KW-0472">Membrane</keyword>
<protein>
    <submittedName>
        <fullName evidence="13">Methyl-accepting chemotaxis protein</fullName>
    </submittedName>
</protein>
<keyword evidence="5 10" id="KW-1133">Transmembrane helix</keyword>
<comment type="subcellular location">
    <subcellularLocation>
        <location evidence="1">Cell membrane</location>
        <topology evidence="1">Multi-pass membrane protein</topology>
    </subcellularLocation>
</comment>
<dbReference type="FunFam" id="1.10.287.950:FF:000001">
    <property type="entry name" value="Methyl-accepting chemotaxis sensory transducer"/>
    <property type="match status" value="1"/>
</dbReference>
<dbReference type="InterPro" id="IPR029151">
    <property type="entry name" value="Sensor-like_sf"/>
</dbReference>
<keyword evidence="14" id="KW-1185">Reference proteome</keyword>
<dbReference type="InterPro" id="IPR003660">
    <property type="entry name" value="HAMP_dom"/>
</dbReference>
<evidence type="ECO:0000313" key="14">
    <source>
        <dbReference type="Proteomes" id="UP000286482"/>
    </source>
</evidence>
<reference evidence="13 14" key="1">
    <citation type="submission" date="2018-09" db="EMBL/GenBank/DDBJ databases">
        <authorList>
            <person name="Wang Z."/>
        </authorList>
    </citation>
    <scope>NUCLEOTIDE SEQUENCE [LARGE SCALE GENOMIC DNA]</scope>
    <source>
        <strain evidence="13 14">ALS 81</strain>
    </source>
</reference>
<dbReference type="SUPFAM" id="SSF103190">
    <property type="entry name" value="Sensory domain-like"/>
    <property type="match status" value="1"/>
</dbReference>
<dbReference type="SUPFAM" id="SSF58104">
    <property type="entry name" value="Methyl-accepting chemotaxis protein (MCP) signaling domain"/>
    <property type="match status" value="1"/>
</dbReference>
<dbReference type="PANTHER" id="PTHR32089">
    <property type="entry name" value="METHYL-ACCEPTING CHEMOTAXIS PROTEIN MCPB"/>
    <property type="match status" value="1"/>
</dbReference>
<keyword evidence="4 10" id="KW-0812">Transmembrane</keyword>
<evidence type="ECO:0000256" key="9">
    <source>
        <dbReference type="PROSITE-ProRule" id="PRU00284"/>
    </source>
</evidence>
<evidence type="ECO:0000256" key="8">
    <source>
        <dbReference type="ARBA" id="ARBA00029447"/>
    </source>
</evidence>
<feature type="domain" description="HAMP" evidence="12">
    <location>
        <begin position="288"/>
        <end position="342"/>
    </location>
</feature>